<evidence type="ECO:0000256" key="1">
    <source>
        <dbReference type="SAM" id="Phobius"/>
    </source>
</evidence>
<reference evidence="2 3" key="1">
    <citation type="submission" date="2020-06" db="EMBL/GenBank/DDBJ databases">
        <title>Actinomadura xiongansis sp. nov., isolated from soil of Baiyangdian.</title>
        <authorList>
            <person name="Zhang X."/>
        </authorList>
    </citation>
    <scope>NUCLEOTIDE SEQUENCE [LARGE SCALE GENOMIC DNA]</scope>
    <source>
        <strain evidence="2 3">HBUM206468</strain>
    </source>
</reference>
<evidence type="ECO:0000313" key="2">
    <source>
        <dbReference type="EMBL" id="MBC6466948.1"/>
    </source>
</evidence>
<feature type="transmembrane region" description="Helical" evidence="1">
    <location>
        <begin position="387"/>
        <end position="407"/>
    </location>
</feature>
<keyword evidence="1" id="KW-0812">Transmembrane</keyword>
<evidence type="ECO:0000313" key="3">
    <source>
        <dbReference type="Proteomes" id="UP000805614"/>
    </source>
</evidence>
<keyword evidence="1" id="KW-0472">Membrane</keyword>
<dbReference type="EMBL" id="JABVEC010000010">
    <property type="protein sequence ID" value="MBC6466948.1"/>
    <property type="molecule type" value="Genomic_DNA"/>
</dbReference>
<sequence length="478" mass="52736">MTGPEERLWDAYPTGTRVDLGDDVPSEATPERTVRAEVIAQLLLGRCEQRAGFVPAVRLRGAYISGELNVTGGSVGCELRLELCRLAERPTFANAESRQIRIADCRLPGFDGGGLRADGYLSLSGSVIEGEVRLPRAQLMGGLRMNGTKVTESDPEKWALFTGGMVVEVGAFFRKAELTGGVRLVGARMNGGLFFEGTTLRNPGRLALDAQNMVVEDAAEFSHGFTAEGTVRLRGVRVNGTLSFDQAILRSSPGRGAVHASHAQIDELIFTPAEPVVGWVSLSYSRIRLILDQPATWPDVLQLNGLTYDTLRGGEPKSRLGWVRRDEVFHPQVYEQLATWFRGSGLDDLARKVQLAKLRARRRTLPWTGRAWNHLLDWTVGYGYRPWLAAMWLSLLVAVGTTVFSAQRPRPLKPPDERPELHAFIFTLDLLIPIGTFGQRDMWQPVGWTQWLAYALIAAGWILATALIAGATRVLRPN</sequence>
<comment type="caution">
    <text evidence="2">The sequence shown here is derived from an EMBL/GenBank/DDBJ whole genome shotgun (WGS) entry which is preliminary data.</text>
</comment>
<feature type="transmembrane region" description="Helical" evidence="1">
    <location>
        <begin position="451"/>
        <end position="475"/>
    </location>
</feature>
<feature type="transmembrane region" description="Helical" evidence="1">
    <location>
        <begin position="419"/>
        <end position="439"/>
    </location>
</feature>
<name>A0ABR7LRB0_9ACTN</name>
<organism evidence="2 3">
    <name type="scientific">Actinomadura alba</name>
    <dbReference type="NCBI Taxonomy" id="406431"/>
    <lineage>
        <taxon>Bacteria</taxon>
        <taxon>Bacillati</taxon>
        <taxon>Actinomycetota</taxon>
        <taxon>Actinomycetes</taxon>
        <taxon>Streptosporangiales</taxon>
        <taxon>Thermomonosporaceae</taxon>
        <taxon>Actinomadura</taxon>
    </lineage>
</organism>
<keyword evidence="3" id="KW-1185">Reference proteome</keyword>
<gene>
    <name evidence="2" type="ORF">HKK74_15770</name>
</gene>
<dbReference type="Proteomes" id="UP000805614">
    <property type="component" value="Unassembled WGS sequence"/>
</dbReference>
<keyword evidence="1" id="KW-1133">Transmembrane helix</keyword>
<accession>A0ABR7LRB0</accession>
<evidence type="ECO:0008006" key="4">
    <source>
        <dbReference type="Google" id="ProtNLM"/>
    </source>
</evidence>
<protein>
    <recommendedName>
        <fullName evidence="4">Membrane-associated oxidoreductase</fullName>
    </recommendedName>
</protein>
<proteinExistence type="predicted"/>